<keyword evidence="12 16" id="KW-0234">DNA repair</keyword>
<dbReference type="GO" id="GO:0042138">
    <property type="term" value="P:meiotic DNA double-strand break formation"/>
    <property type="evidence" value="ECO:0007669"/>
    <property type="project" value="TreeGrafter"/>
</dbReference>
<evidence type="ECO:0000256" key="1">
    <source>
        <dbReference type="ARBA" id="ARBA00001936"/>
    </source>
</evidence>
<keyword evidence="7" id="KW-0479">Metal-binding</keyword>
<evidence type="ECO:0000256" key="12">
    <source>
        <dbReference type="ARBA" id="ARBA00023204"/>
    </source>
</evidence>
<dbReference type="eggNOG" id="KOG2310">
    <property type="taxonomic scope" value="Eukaryota"/>
</dbReference>
<feature type="domain" description="Mre11 DNA-binding" evidence="19">
    <location>
        <begin position="247"/>
        <end position="455"/>
    </location>
</feature>
<dbReference type="InterPro" id="IPR007281">
    <property type="entry name" value="Mre11_DNA-bd"/>
</dbReference>
<dbReference type="Pfam" id="PF04152">
    <property type="entry name" value="Mre11_DNA_bind"/>
    <property type="match status" value="1"/>
</dbReference>
<dbReference type="GO" id="GO:0000723">
    <property type="term" value="P:telomere maintenance"/>
    <property type="evidence" value="ECO:0007669"/>
    <property type="project" value="TreeGrafter"/>
</dbReference>
<dbReference type="GO" id="GO:0000724">
    <property type="term" value="P:double-strand break repair via homologous recombination"/>
    <property type="evidence" value="ECO:0007669"/>
    <property type="project" value="TreeGrafter"/>
</dbReference>
<evidence type="ECO:0000313" key="21">
    <source>
        <dbReference type="Proteomes" id="UP000032180"/>
    </source>
</evidence>
<evidence type="ECO:0000256" key="8">
    <source>
        <dbReference type="ARBA" id="ARBA00022759"/>
    </source>
</evidence>
<dbReference type="InterPro" id="IPR003701">
    <property type="entry name" value="Mre11"/>
</dbReference>
<dbReference type="GO" id="GO:0000014">
    <property type="term" value="F:single-stranded DNA endodeoxyribonuclease activity"/>
    <property type="evidence" value="ECO:0007669"/>
    <property type="project" value="TreeGrafter"/>
</dbReference>
<keyword evidence="21" id="KW-1185">Reference proteome</keyword>
<protein>
    <recommendedName>
        <fullName evidence="16">Double-strand break repair protein</fullName>
    </recommendedName>
</protein>
<evidence type="ECO:0000256" key="14">
    <source>
        <dbReference type="ARBA" id="ARBA00023242"/>
    </source>
</evidence>
<name>A0A0D9WA27_9ORYZ</name>
<dbReference type="Gramene" id="LPERR04G22330.1">
    <property type="protein sequence ID" value="LPERR04G22330.1"/>
    <property type="gene ID" value="LPERR04G22330"/>
</dbReference>
<dbReference type="GO" id="GO:0008296">
    <property type="term" value="F:3'-5'-DNA exonuclease activity"/>
    <property type="evidence" value="ECO:0007669"/>
    <property type="project" value="InterPro"/>
</dbReference>
<evidence type="ECO:0000256" key="9">
    <source>
        <dbReference type="ARBA" id="ARBA00022763"/>
    </source>
</evidence>
<comment type="subcellular location">
    <subcellularLocation>
        <location evidence="3">Chromosome</location>
    </subcellularLocation>
    <subcellularLocation>
        <location evidence="2 16">Nucleus</location>
    </subcellularLocation>
</comment>
<evidence type="ECO:0000256" key="16">
    <source>
        <dbReference type="PIRNR" id="PIRNR000882"/>
    </source>
</evidence>
<evidence type="ECO:0000256" key="4">
    <source>
        <dbReference type="ARBA" id="ARBA00009028"/>
    </source>
</evidence>
<dbReference type="HOGENOM" id="CLU_009535_3_2_1"/>
<dbReference type="GO" id="GO:0006303">
    <property type="term" value="P:double-strand break repair via nonhomologous end joining"/>
    <property type="evidence" value="ECO:0007669"/>
    <property type="project" value="TreeGrafter"/>
</dbReference>
<feature type="compositionally biased region" description="Polar residues" evidence="18">
    <location>
        <begin position="505"/>
        <end position="518"/>
    </location>
</feature>
<evidence type="ECO:0000256" key="7">
    <source>
        <dbReference type="ARBA" id="ARBA00022723"/>
    </source>
</evidence>
<dbReference type="Pfam" id="PF00149">
    <property type="entry name" value="Metallophos"/>
    <property type="match status" value="1"/>
</dbReference>
<dbReference type="InterPro" id="IPR004843">
    <property type="entry name" value="Calcineurin-like_PHP"/>
</dbReference>
<dbReference type="GO" id="GO:0007095">
    <property type="term" value="P:mitotic G2 DNA damage checkpoint signaling"/>
    <property type="evidence" value="ECO:0007669"/>
    <property type="project" value="TreeGrafter"/>
</dbReference>
<evidence type="ECO:0000256" key="18">
    <source>
        <dbReference type="SAM" id="MobiDB-lite"/>
    </source>
</evidence>
<feature type="active site" description="Proton donor" evidence="17">
    <location>
        <position position="123"/>
    </location>
</feature>
<keyword evidence="5" id="KW-0158">Chromosome</keyword>
<dbReference type="Gene3D" id="3.60.21.10">
    <property type="match status" value="2"/>
</dbReference>
<dbReference type="CDD" id="cd00840">
    <property type="entry name" value="MPP_Mre11_N"/>
    <property type="match status" value="1"/>
</dbReference>
<accession>A0A0D9WA27</accession>
<dbReference type="PANTHER" id="PTHR10139:SF1">
    <property type="entry name" value="DOUBLE-STRAND BREAK REPAIR PROTEIN MRE11"/>
    <property type="match status" value="1"/>
</dbReference>
<reference evidence="21" key="2">
    <citation type="submission" date="2013-12" db="EMBL/GenBank/DDBJ databases">
        <authorList>
            <person name="Yu Y."/>
            <person name="Lee S."/>
            <person name="de Baynast K."/>
            <person name="Wissotski M."/>
            <person name="Liu L."/>
            <person name="Talag J."/>
            <person name="Goicoechea J."/>
            <person name="Angelova A."/>
            <person name="Jetty R."/>
            <person name="Kudrna D."/>
            <person name="Golser W."/>
            <person name="Rivera L."/>
            <person name="Zhang J."/>
            <person name="Wing R."/>
        </authorList>
    </citation>
    <scope>NUCLEOTIDE SEQUENCE</scope>
</reference>
<evidence type="ECO:0000256" key="17">
    <source>
        <dbReference type="PIRSR" id="PIRSR000882-1"/>
    </source>
</evidence>
<evidence type="ECO:0000256" key="6">
    <source>
        <dbReference type="ARBA" id="ARBA00022722"/>
    </source>
</evidence>
<reference evidence="20 21" key="1">
    <citation type="submission" date="2012-08" db="EMBL/GenBank/DDBJ databases">
        <title>Oryza genome evolution.</title>
        <authorList>
            <person name="Wing R.A."/>
        </authorList>
    </citation>
    <scope>NUCLEOTIDE SEQUENCE</scope>
</reference>
<organism evidence="20 21">
    <name type="scientific">Leersia perrieri</name>
    <dbReference type="NCBI Taxonomy" id="77586"/>
    <lineage>
        <taxon>Eukaryota</taxon>
        <taxon>Viridiplantae</taxon>
        <taxon>Streptophyta</taxon>
        <taxon>Embryophyta</taxon>
        <taxon>Tracheophyta</taxon>
        <taxon>Spermatophyta</taxon>
        <taxon>Magnoliopsida</taxon>
        <taxon>Liliopsida</taxon>
        <taxon>Poales</taxon>
        <taxon>Poaceae</taxon>
        <taxon>BOP clade</taxon>
        <taxon>Oryzoideae</taxon>
        <taxon>Oryzeae</taxon>
        <taxon>Oryzinae</taxon>
        <taxon>Leersia</taxon>
    </lineage>
</organism>
<keyword evidence="10 16" id="KW-0378">Hydrolase</keyword>
<dbReference type="GO" id="GO:0030145">
    <property type="term" value="F:manganese ion binding"/>
    <property type="evidence" value="ECO:0007669"/>
    <property type="project" value="UniProtKB-UniRule"/>
</dbReference>
<evidence type="ECO:0000256" key="15">
    <source>
        <dbReference type="ARBA" id="ARBA00023254"/>
    </source>
</evidence>
<dbReference type="SUPFAM" id="SSF56300">
    <property type="entry name" value="Metallo-dependent phosphatases"/>
    <property type="match status" value="1"/>
</dbReference>
<proteinExistence type="inferred from homology"/>
<evidence type="ECO:0000256" key="2">
    <source>
        <dbReference type="ARBA" id="ARBA00004123"/>
    </source>
</evidence>
<comment type="similarity">
    <text evidence="4 16">Belongs to the MRE11/RAD32 family.</text>
</comment>
<keyword evidence="6 16" id="KW-0540">Nuclease</keyword>
<feature type="compositionally biased region" description="Polar residues" evidence="18">
    <location>
        <begin position="570"/>
        <end position="585"/>
    </location>
</feature>
<keyword evidence="9 16" id="KW-0227">DNA damage</keyword>
<dbReference type="InterPro" id="IPR041796">
    <property type="entry name" value="Mre11_N"/>
</dbReference>
<evidence type="ECO:0000256" key="10">
    <source>
        <dbReference type="ARBA" id="ARBA00022801"/>
    </source>
</evidence>
<evidence type="ECO:0000256" key="5">
    <source>
        <dbReference type="ARBA" id="ARBA00022454"/>
    </source>
</evidence>
<keyword evidence="8 16" id="KW-0255">Endonuclease</keyword>
<evidence type="ECO:0000256" key="3">
    <source>
        <dbReference type="ARBA" id="ARBA00004286"/>
    </source>
</evidence>
<dbReference type="STRING" id="77586.A0A0D9WA27"/>
<keyword evidence="13 16" id="KW-0464">Manganese</keyword>
<dbReference type="EnsemblPlants" id="LPERR04G22330.1">
    <property type="protein sequence ID" value="LPERR04G22330.1"/>
    <property type="gene ID" value="LPERR04G22330"/>
</dbReference>
<dbReference type="InterPro" id="IPR029052">
    <property type="entry name" value="Metallo-depent_PP-like"/>
</dbReference>
<evidence type="ECO:0000259" key="19">
    <source>
        <dbReference type="SMART" id="SM01347"/>
    </source>
</evidence>
<dbReference type="Proteomes" id="UP000032180">
    <property type="component" value="Chromosome 4"/>
</dbReference>
<dbReference type="PANTHER" id="PTHR10139">
    <property type="entry name" value="DOUBLE-STRAND BREAK REPAIR PROTEIN MRE11"/>
    <property type="match status" value="1"/>
</dbReference>
<comment type="function">
    <text evidence="16">Core component of the MRN complex, which plays a central role in double-strand break (DSB) repair, DNA recombination, maintenance of telomere integrity and meiosis. The MRN complex is involved in the repair of DNA double-strand breaks (DSBs) via homologous recombination (HR), an error-free mechanism which primarily occurs during S and G2 phases. The complex (1) mediates the end resection of damaged DNA, which generates proper single-stranded DNA, a key initial steps in HR, and is (2) required for the recruitment of other repair factors and efficient activation of ATM and ATR upon DNA damage. Within the MRN complex, MRE11 possesses both single-strand endonuclease activity and double-strand-specific 3'-5' exonuclease activity. MRE11 first endonucleolytically cleaves the 5' strand at DNA DSB ends to prevent non-homologous end joining (NHEJ) and licence HR. It then generates a single-stranded DNA gap via 3' to 5' exonucleolytic degradation, which is required for single-strand invasion and recombination.</text>
</comment>
<dbReference type="InterPro" id="IPR038487">
    <property type="entry name" value="Mre11_capping_dom"/>
</dbReference>
<dbReference type="GO" id="GO:0030870">
    <property type="term" value="C:Mre11 complex"/>
    <property type="evidence" value="ECO:0007669"/>
    <property type="project" value="UniProtKB-UniRule"/>
</dbReference>
<dbReference type="SMART" id="SM01347">
    <property type="entry name" value="Mre11_DNA_bind"/>
    <property type="match status" value="1"/>
</dbReference>
<feature type="compositionally biased region" description="Basic residues" evidence="18">
    <location>
        <begin position="621"/>
        <end position="642"/>
    </location>
</feature>
<keyword evidence="15 16" id="KW-0469">Meiosis</keyword>
<keyword evidence="11 16" id="KW-0269">Exonuclease</keyword>
<evidence type="ECO:0000256" key="13">
    <source>
        <dbReference type="ARBA" id="ARBA00023211"/>
    </source>
</evidence>
<evidence type="ECO:0000313" key="20">
    <source>
        <dbReference type="EnsemblPlants" id="LPERR04G22330.1"/>
    </source>
</evidence>
<reference evidence="20" key="3">
    <citation type="submission" date="2015-04" db="UniProtKB">
        <authorList>
            <consortium name="EnsemblPlants"/>
        </authorList>
    </citation>
    <scope>IDENTIFICATION</scope>
</reference>
<sequence length="684" mass="77311">MDDESNTLRVLVATDCHLGYMEKDEIRRFDSFQAFEEICSLAEQNKVDFVLLGGDLFHENKPSRSTLVKTIEILRRYCLNDQPVKFQVVSDQTINFPNRFGQVNYEDPNFNVGLPVFTIHGNHDDPAGVGTTFVALYGLGNIRDERLNRMFQTPHAVQWIRPETQDGMSVSDWFNILVLHQNRIKTNPKSAINEHFLPRFLDFIVWGHEHECLIDPQEVPGMGFHITQPGSSVATSLIDGEAKPKHVLLLEIKVVLKDEVDIDPNDQASVLEHLDKIFPFLTEGVNPRFRNSQLFQVDYSGFSTINPQRFGQKYVGKVANPQDILIFSKSAKKRQTTGVGSVDDSEKLRPEELNQQTIEALVAENNLFYSSSRRNNCWYLFIDGIPFSCVYDELMMINGKQRSCHFPGTTLCAKWVLKCLFSIMLKFSFVFRNTMAGKKMEILPVDDLDIALHDFVSKDDKLAFYACLQRNLDETRNKLNSEADKSKIEEEDIIVKVGDCMQDTGGRSVTAQSNLNSFSDDEDTREMLLGSRTTKAVRKTSGFTRPSKDATDIAKTGTSRRGRGRGATSMKQTTLNFSQSRSSAAIRSEEVQSSSDEENETNEANEVVESSEPEESPQQTGRKRAAPRGRGRGRGAPAKRGRKADIASIQSMLMSKDDDDDDEDDRPKKPPPRVTRNYGAVKRR</sequence>
<dbReference type="GO" id="GO:0035861">
    <property type="term" value="C:site of double-strand break"/>
    <property type="evidence" value="ECO:0007669"/>
    <property type="project" value="TreeGrafter"/>
</dbReference>
<evidence type="ECO:0000256" key="11">
    <source>
        <dbReference type="ARBA" id="ARBA00022839"/>
    </source>
</evidence>
<feature type="region of interest" description="Disordered" evidence="18">
    <location>
        <begin position="505"/>
        <end position="684"/>
    </location>
</feature>
<dbReference type="Gene3D" id="3.30.110.110">
    <property type="entry name" value="Mre11, capping domain"/>
    <property type="match status" value="1"/>
</dbReference>
<dbReference type="PIRSF" id="PIRSF000882">
    <property type="entry name" value="DSB_repair_MRE11"/>
    <property type="match status" value="1"/>
</dbReference>
<keyword evidence="14 16" id="KW-0539">Nucleus</keyword>
<dbReference type="GO" id="GO:0097552">
    <property type="term" value="P:mitochondrial double-strand break repair via homologous recombination"/>
    <property type="evidence" value="ECO:0007669"/>
    <property type="project" value="TreeGrafter"/>
</dbReference>
<dbReference type="AlphaFoldDB" id="A0A0D9WA27"/>
<comment type="cofactor">
    <cofactor evidence="1 16">
        <name>Mn(2+)</name>
        <dbReference type="ChEBI" id="CHEBI:29035"/>
    </cofactor>
</comment>